<reference evidence="2" key="2">
    <citation type="journal article" date="2014" name="ISME J.">
        <title>Microbial stratification in low pH oxic and suboxic macroscopic growths along an acid mine drainage.</title>
        <authorList>
            <person name="Mendez-Garcia C."/>
            <person name="Mesa V."/>
            <person name="Sprenger R.R."/>
            <person name="Richter M."/>
            <person name="Diez M.S."/>
            <person name="Solano J."/>
            <person name="Bargiela R."/>
            <person name="Golyshina O.V."/>
            <person name="Manteca A."/>
            <person name="Ramos J.L."/>
            <person name="Gallego J.R."/>
            <person name="Llorente I."/>
            <person name="Martins Dos Santos V.A."/>
            <person name="Jensen O.N."/>
            <person name="Pelaez A.I."/>
            <person name="Sanchez J."/>
            <person name="Ferrer M."/>
        </authorList>
    </citation>
    <scope>NUCLEOTIDE SEQUENCE</scope>
</reference>
<evidence type="ECO:0000256" key="1">
    <source>
        <dbReference type="SAM" id="Phobius"/>
    </source>
</evidence>
<feature type="non-terminal residue" evidence="2">
    <location>
        <position position="1"/>
    </location>
</feature>
<protein>
    <submittedName>
        <fullName evidence="2">Thermopsin</fullName>
    </submittedName>
</protein>
<evidence type="ECO:0000313" key="2">
    <source>
        <dbReference type="EMBL" id="EQD39552.1"/>
    </source>
</evidence>
<feature type="transmembrane region" description="Helical" evidence="1">
    <location>
        <begin position="12"/>
        <end position="35"/>
    </location>
</feature>
<reference evidence="2" key="1">
    <citation type="submission" date="2013-08" db="EMBL/GenBank/DDBJ databases">
        <authorList>
            <person name="Mendez C."/>
            <person name="Richter M."/>
            <person name="Ferrer M."/>
            <person name="Sanchez J."/>
        </authorList>
    </citation>
    <scope>NUCLEOTIDE SEQUENCE</scope>
</reference>
<organism evidence="2">
    <name type="scientific">mine drainage metagenome</name>
    <dbReference type="NCBI Taxonomy" id="410659"/>
    <lineage>
        <taxon>unclassified sequences</taxon>
        <taxon>metagenomes</taxon>
        <taxon>ecological metagenomes</taxon>
    </lineage>
</organism>
<keyword evidence="1" id="KW-0472">Membrane</keyword>
<name>T0Z5Y5_9ZZZZ</name>
<sequence length="421" mass="43850">ESPVAVRPAGRIARSVSGVVLPALVVLILVGLVPWGHMASAEPDRSPSFATPDTASSYVVTFHENGLANNTTWSVSINSVIFSSRTSYINASLPAGLRDYLVDVPANYSGPRYGTFTVVNSSLNISLNYRYNCAVVLQESGLPSQALWWANVTNSSGTVSYFSRGPTIRWTAFPGPYQYAVGTSSPGFVPAQSPIRFQLNPSGYGANVSFQAAEYRLNFTAIGLGSGIAWVLNLTAPNGSVQQYTVRGSDLVLSEPAGTYLYTVGAGGYSASPDSGAVLVGPKNASATIHFQPIRGAASFGESGLPSGARWWVNLTAPNGSRFSGTSQGGWVNFSLPTGSYSFSAAAGGWAASPGSGSFTLTLRGYGRTIAFTATSPGKLSLRIRPAEAQVSVGTQSVNLSANGTAVVSLRPGSYPVEVLA</sequence>
<dbReference type="EMBL" id="AUZZ01008071">
    <property type="protein sequence ID" value="EQD39552.1"/>
    <property type="molecule type" value="Genomic_DNA"/>
</dbReference>
<keyword evidence="1" id="KW-0812">Transmembrane</keyword>
<comment type="caution">
    <text evidence="2">The sequence shown here is derived from an EMBL/GenBank/DDBJ whole genome shotgun (WGS) entry which is preliminary data.</text>
</comment>
<dbReference type="AlphaFoldDB" id="T0Z5Y5"/>
<proteinExistence type="predicted"/>
<feature type="non-terminal residue" evidence="2">
    <location>
        <position position="421"/>
    </location>
</feature>
<accession>T0Z5Y5</accession>
<keyword evidence="1" id="KW-1133">Transmembrane helix</keyword>
<gene>
    <name evidence="2" type="ORF">B2A_11203</name>
</gene>